<name>A0A8J5SQ46_ZIZPA</name>
<protein>
    <submittedName>
        <fullName evidence="2">Uncharacterized protein</fullName>
    </submittedName>
</protein>
<feature type="compositionally biased region" description="Basic and acidic residues" evidence="1">
    <location>
        <begin position="46"/>
        <end position="56"/>
    </location>
</feature>
<evidence type="ECO:0000256" key="1">
    <source>
        <dbReference type="SAM" id="MobiDB-lite"/>
    </source>
</evidence>
<accession>A0A8J5SQ46</accession>
<feature type="region of interest" description="Disordered" evidence="1">
    <location>
        <begin position="38"/>
        <end position="109"/>
    </location>
</feature>
<feature type="compositionally biased region" description="Basic and acidic residues" evidence="1">
    <location>
        <begin position="70"/>
        <end position="79"/>
    </location>
</feature>
<evidence type="ECO:0000313" key="3">
    <source>
        <dbReference type="Proteomes" id="UP000729402"/>
    </source>
</evidence>
<evidence type="ECO:0000313" key="2">
    <source>
        <dbReference type="EMBL" id="KAG8079991.1"/>
    </source>
</evidence>
<dbReference type="AlphaFoldDB" id="A0A8J5SQ46"/>
<sequence length="158" mass="17148">MNGLLNSTVLTILSSSRRASSLCIAKQALAMVAFSGSTRSATRASGKKEENLRASHDAPLVTINKYKTGGRREEKDLKNTHQRPRTSTTPYVPPPAPAPAAATRLDGSSAEDPLKAAIAKARLAMQRKEARRELDKIVKTVEFNDPFISPQDVLKPKP</sequence>
<organism evidence="2 3">
    <name type="scientific">Zizania palustris</name>
    <name type="common">Northern wild rice</name>
    <dbReference type="NCBI Taxonomy" id="103762"/>
    <lineage>
        <taxon>Eukaryota</taxon>
        <taxon>Viridiplantae</taxon>
        <taxon>Streptophyta</taxon>
        <taxon>Embryophyta</taxon>
        <taxon>Tracheophyta</taxon>
        <taxon>Spermatophyta</taxon>
        <taxon>Magnoliopsida</taxon>
        <taxon>Liliopsida</taxon>
        <taxon>Poales</taxon>
        <taxon>Poaceae</taxon>
        <taxon>BOP clade</taxon>
        <taxon>Oryzoideae</taxon>
        <taxon>Oryzeae</taxon>
        <taxon>Zizaniinae</taxon>
        <taxon>Zizania</taxon>
    </lineage>
</organism>
<reference evidence="2" key="2">
    <citation type="submission" date="2021-02" db="EMBL/GenBank/DDBJ databases">
        <authorList>
            <person name="Kimball J.A."/>
            <person name="Haas M.W."/>
            <person name="Macchietto M."/>
            <person name="Kono T."/>
            <person name="Duquette J."/>
            <person name="Shao M."/>
        </authorList>
    </citation>
    <scope>NUCLEOTIDE SEQUENCE</scope>
    <source>
        <tissue evidence="2">Fresh leaf tissue</tissue>
    </source>
</reference>
<dbReference type="OrthoDB" id="696898at2759"/>
<gene>
    <name evidence="2" type="ORF">GUJ93_ZPchr0007g6026</name>
</gene>
<proteinExistence type="predicted"/>
<reference evidence="2" key="1">
    <citation type="journal article" date="2021" name="bioRxiv">
        <title>Whole Genome Assembly and Annotation of Northern Wild Rice, Zizania palustris L., Supports a Whole Genome Duplication in the Zizania Genus.</title>
        <authorList>
            <person name="Haas M."/>
            <person name="Kono T."/>
            <person name="Macchietto M."/>
            <person name="Millas R."/>
            <person name="McGilp L."/>
            <person name="Shao M."/>
            <person name="Duquette J."/>
            <person name="Hirsch C.N."/>
            <person name="Kimball J."/>
        </authorList>
    </citation>
    <scope>NUCLEOTIDE SEQUENCE</scope>
    <source>
        <tissue evidence="2">Fresh leaf tissue</tissue>
    </source>
</reference>
<dbReference type="EMBL" id="JAAALK010000282">
    <property type="protein sequence ID" value="KAG8079991.1"/>
    <property type="molecule type" value="Genomic_DNA"/>
</dbReference>
<dbReference type="Proteomes" id="UP000729402">
    <property type="component" value="Unassembled WGS sequence"/>
</dbReference>
<comment type="caution">
    <text evidence="2">The sequence shown here is derived from an EMBL/GenBank/DDBJ whole genome shotgun (WGS) entry which is preliminary data.</text>
</comment>
<keyword evidence="3" id="KW-1185">Reference proteome</keyword>